<gene>
    <name evidence="4" type="primary">bamE</name>
    <name evidence="7" type="ORF">FPZ22_00095</name>
</gene>
<evidence type="ECO:0000313" key="7">
    <source>
        <dbReference type="EMBL" id="QDW65506.1"/>
    </source>
</evidence>
<dbReference type="PROSITE" id="PS51257">
    <property type="entry name" value="PROKAR_LIPOPROTEIN"/>
    <property type="match status" value="1"/>
</dbReference>
<feature type="domain" description="Outer membrane protein assembly factor BamE" evidence="6">
    <location>
        <begin position="28"/>
        <end position="98"/>
    </location>
</feature>
<evidence type="ECO:0000259" key="6">
    <source>
        <dbReference type="Pfam" id="PF04355"/>
    </source>
</evidence>
<feature type="region of interest" description="Disordered" evidence="5">
    <location>
        <begin position="116"/>
        <end position="138"/>
    </location>
</feature>
<comment type="function">
    <text evidence="4">Part of the outer membrane protein assembly complex, which is involved in assembly and insertion of beta-barrel proteins into the outer membrane.</text>
</comment>
<keyword evidence="3 4" id="KW-0998">Cell outer membrane</keyword>
<sequence length="171" mass="19211">MRALIVPALAALLTTGCGLVYRQPVYQGNLVQPSSVEQLQAGMNRQQVLALLGTPSIQDPFHHDRWDYTASERVGRTGGTEVRNLVLHFEGDTLARWEGDHFPNRDKELIGDVRRQFGPNLPRQNNQRRRGRLRPASARRARGAAAGFLRVHLQRPQQFHAVALAQPRVSP</sequence>
<dbReference type="PANTHER" id="PTHR37482:SF1">
    <property type="entry name" value="OUTER MEMBRANE PROTEIN ASSEMBLY FACTOR BAME"/>
    <property type="match status" value="1"/>
</dbReference>
<dbReference type="Gene3D" id="3.30.1450.10">
    <property type="match status" value="1"/>
</dbReference>
<dbReference type="GO" id="GO:1990063">
    <property type="term" value="C:Bam protein complex"/>
    <property type="evidence" value="ECO:0007669"/>
    <property type="project" value="TreeGrafter"/>
</dbReference>
<dbReference type="Proteomes" id="UP000316584">
    <property type="component" value="Chromosome"/>
</dbReference>
<dbReference type="AlphaFoldDB" id="A0A518N0Q8"/>
<dbReference type="KEGG" id="lug:FPZ22_00095"/>
<keyword evidence="1 4" id="KW-0732">Signal</keyword>
<comment type="subcellular location">
    <subcellularLocation>
        <location evidence="4">Cell outer membrane</location>
        <topology evidence="4">Lipid-anchor</topology>
    </subcellularLocation>
</comment>
<protein>
    <recommendedName>
        <fullName evidence="4">Outer membrane protein assembly factor BamE</fullName>
    </recommendedName>
</protein>
<reference evidence="7 8" key="1">
    <citation type="submission" date="2019-07" db="EMBL/GenBank/DDBJ databases">
        <title>Full genome sequence of Luteimonas sp. Gr-4.</title>
        <authorList>
            <person name="Im W.-T."/>
        </authorList>
    </citation>
    <scope>NUCLEOTIDE SEQUENCE [LARGE SCALE GENOMIC DNA]</scope>
    <source>
        <strain evidence="7 8">Gr-4</strain>
    </source>
</reference>
<evidence type="ECO:0000313" key="8">
    <source>
        <dbReference type="Proteomes" id="UP000316584"/>
    </source>
</evidence>
<proteinExistence type="inferred from homology"/>
<dbReference type="EMBL" id="CP042218">
    <property type="protein sequence ID" value="QDW65506.1"/>
    <property type="molecule type" value="Genomic_DNA"/>
</dbReference>
<dbReference type="InterPro" id="IPR007450">
    <property type="entry name" value="BamE_dom"/>
</dbReference>
<feature type="compositionally biased region" description="Basic residues" evidence="5">
    <location>
        <begin position="126"/>
        <end position="138"/>
    </location>
</feature>
<accession>A0A518N0Q8</accession>
<dbReference type="GO" id="GO:0051205">
    <property type="term" value="P:protein insertion into membrane"/>
    <property type="evidence" value="ECO:0007669"/>
    <property type="project" value="UniProtKB-UniRule"/>
</dbReference>
<evidence type="ECO:0000256" key="4">
    <source>
        <dbReference type="HAMAP-Rule" id="MF_00925"/>
    </source>
</evidence>
<name>A0A518N0Q8_9GAMM</name>
<dbReference type="Pfam" id="PF04355">
    <property type="entry name" value="BamE"/>
    <property type="match status" value="1"/>
</dbReference>
<dbReference type="InterPro" id="IPR026592">
    <property type="entry name" value="BamE"/>
</dbReference>
<dbReference type="PANTHER" id="PTHR37482">
    <property type="entry name" value="OUTER MEMBRANE PROTEIN ASSEMBLY FACTOR BAME"/>
    <property type="match status" value="1"/>
</dbReference>
<comment type="subunit">
    <text evidence="4">Part of the Bam complex.</text>
</comment>
<dbReference type="OrthoDB" id="9808250at2"/>
<dbReference type="GO" id="GO:0043165">
    <property type="term" value="P:Gram-negative-bacterium-type cell outer membrane assembly"/>
    <property type="evidence" value="ECO:0007669"/>
    <property type="project" value="UniProtKB-UniRule"/>
</dbReference>
<evidence type="ECO:0000256" key="3">
    <source>
        <dbReference type="ARBA" id="ARBA00023237"/>
    </source>
</evidence>
<keyword evidence="2 4" id="KW-0472">Membrane</keyword>
<evidence type="ECO:0000256" key="5">
    <source>
        <dbReference type="SAM" id="MobiDB-lite"/>
    </source>
</evidence>
<keyword evidence="8" id="KW-1185">Reference proteome</keyword>
<keyword evidence="4" id="KW-0564">Palmitate</keyword>
<organism evidence="7 8">
    <name type="scientific">Luteimonas granuli</name>
    <dbReference type="NCBI Taxonomy" id="1176533"/>
    <lineage>
        <taxon>Bacteria</taxon>
        <taxon>Pseudomonadati</taxon>
        <taxon>Pseudomonadota</taxon>
        <taxon>Gammaproteobacteria</taxon>
        <taxon>Lysobacterales</taxon>
        <taxon>Lysobacteraceae</taxon>
        <taxon>Luteimonas</taxon>
    </lineage>
</organism>
<evidence type="ECO:0000256" key="2">
    <source>
        <dbReference type="ARBA" id="ARBA00023136"/>
    </source>
</evidence>
<dbReference type="HAMAP" id="MF_00925">
    <property type="entry name" value="OM_assembly_BamE"/>
    <property type="match status" value="1"/>
</dbReference>
<dbReference type="GO" id="GO:0030674">
    <property type="term" value="F:protein-macromolecule adaptor activity"/>
    <property type="evidence" value="ECO:0007669"/>
    <property type="project" value="TreeGrafter"/>
</dbReference>
<comment type="similarity">
    <text evidence="4">Belongs to the BamE family.</text>
</comment>
<keyword evidence="4" id="KW-0449">Lipoprotein</keyword>
<evidence type="ECO:0000256" key="1">
    <source>
        <dbReference type="ARBA" id="ARBA00022729"/>
    </source>
</evidence>
<dbReference type="InterPro" id="IPR037873">
    <property type="entry name" value="BamE-like"/>
</dbReference>